<dbReference type="InterPro" id="IPR036572">
    <property type="entry name" value="Doublecortin_dom_sf"/>
</dbReference>
<dbReference type="GO" id="GO:0005815">
    <property type="term" value="C:microtubule organizing center"/>
    <property type="evidence" value="ECO:0007669"/>
    <property type="project" value="TreeGrafter"/>
</dbReference>
<feature type="region of interest" description="Disordered" evidence="2">
    <location>
        <begin position="281"/>
        <end position="302"/>
    </location>
</feature>
<organism evidence="4 5">
    <name type="scientific">Gasterosteus aculeatus aculeatus</name>
    <name type="common">three-spined stickleback</name>
    <dbReference type="NCBI Taxonomy" id="481459"/>
    <lineage>
        <taxon>Eukaryota</taxon>
        <taxon>Metazoa</taxon>
        <taxon>Chordata</taxon>
        <taxon>Craniata</taxon>
        <taxon>Vertebrata</taxon>
        <taxon>Euteleostomi</taxon>
        <taxon>Actinopterygii</taxon>
        <taxon>Neopterygii</taxon>
        <taxon>Teleostei</taxon>
        <taxon>Neoteleostei</taxon>
        <taxon>Acanthomorphata</taxon>
        <taxon>Eupercaria</taxon>
        <taxon>Perciformes</taxon>
        <taxon>Cottioidei</taxon>
        <taxon>Gasterosteales</taxon>
        <taxon>Gasterosteidae</taxon>
        <taxon>Gasterosteus</taxon>
    </lineage>
</organism>
<accession>A0AAQ4RFX4</accession>
<dbReference type="SMART" id="SM00537">
    <property type="entry name" value="DCX"/>
    <property type="match status" value="2"/>
</dbReference>
<protein>
    <submittedName>
        <fullName evidence="4">Si:dkey-25g12.4</fullName>
    </submittedName>
</protein>
<dbReference type="PANTHER" id="PTHR23004:SF9">
    <property type="entry name" value="DOUBLECORTIN DOMAIN-CONTAINING PROTEIN 2C"/>
    <property type="match status" value="1"/>
</dbReference>
<dbReference type="Ensembl" id="ENSGACT00000041541.1">
    <property type="protein sequence ID" value="ENSGACP00000062646.1"/>
    <property type="gene ID" value="ENSGACG00000034608.1"/>
</dbReference>
<evidence type="ECO:0000313" key="5">
    <source>
        <dbReference type="Proteomes" id="UP000007635"/>
    </source>
</evidence>
<dbReference type="PROSITE" id="PS50309">
    <property type="entry name" value="DC"/>
    <property type="match status" value="2"/>
</dbReference>
<sequence>MQEPAGRAARPPPTKTIVVYKNGDAFFTGKKRVLNPRHLSTFDNFLTSLTEELAAPFGAVRRLHTPAEGHRVHGLDDLKHRGVYVAAGNEKFKRLDYCKIATTKRPENMKKEPILPVVHSRIVVPARWERIKESCTINVFINGDLLVDPVRIRIPKYTLRSWESVLAMVTEKVRLRTGAVYRLCTVDGRPVSDLAELQNNRYYVAVGAKKFQHLPYVQRIPFVDRMGKNNAVEGYDACHFQHYNDTLPAVKKTSRPMDKFAHAGFGEDLEHTARGQMEKEAQHQTTKQHKQVSRNPVLPSTWEGSVFNAQNKRSELAGATEVQEDGRLKADLPIDQVEAKTVDEECVDGGRSASPREASQRVSNSLFLQRFLSAGSRKNGHTITVRTAIRPAFLRAKETQTRGTILVLEAQG</sequence>
<dbReference type="Proteomes" id="UP000007635">
    <property type="component" value="Chromosome XV"/>
</dbReference>
<evidence type="ECO:0000259" key="3">
    <source>
        <dbReference type="PROSITE" id="PS50309"/>
    </source>
</evidence>
<name>A0AAQ4RFX4_GASAC</name>
<evidence type="ECO:0000256" key="2">
    <source>
        <dbReference type="SAM" id="MobiDB-lite"/>
    </source>
</evidence>
<feature type="domain" description="Doublecortin" evidence="3">
    <location>
        <begin position="135"/>
        <end position="217"/>
    </location>
</feature>
<dbReference type="InterPro" id="IPR003533">
    <property type="entry name" value="Doublecortin_dom"/>
</dbReference>
<evidence type="ECO:0000313" key="4">
    <source>
        <dbReference type="Ensembl" id="ENSGACP00000062646.1"/>
    </source>
</evidence>
<reference evidence="4" key="3">
    <citation type="submission" date="2025-09" db="UniProtKB">
        <authorList>
            <consortium name="Ensembl"/>
        </authorList>
    </citation>
    <scope>IDENTIFICATION</scope>
</reference>
<dbReference type="AlphaFoldDB" id="A0AAQ4RFX4"/>
<dbReference type="GO" id="GO:0005874">
    <property type="term" value="C:microtubule"/>
    <property type="evidence" value="ECO:0007669"/>
    <property type="project" value="TreeGrafter"/>
</dbReference>
<dbReference type="GeneTree" id="ENSGT00940000164359"/>
<proteinExistence type="predicted"/>
<dbReference type="PANTHER" id="PTHR23004">
    <property type="entry name" value="DOUBLECORTIN DOMAIN CONTAINING 2"/>
    <property type="match status" value="1"/>
</dbReference>
<dbReference type="FunFam" id="3.10.20.230:FF:000004">
    <property type="entry name" value="Doublecortin domain containing 2"/>
    <property type="match status" value="1"/>
</dbReference>
<reference evidence="4 5" key="1">
    <citation type="journal article" date="2021" name="G3 (Bethesda)">
        <title>Improved contiguity of the threespine stickleback genome using long-read sequencing.</title>
        <authorList>
            <person name="Nath S."/>
            <person name="Shaw D.E."/>
            <person name="White M.A."/>
        </authorList>
    </citation>
    <scope>NUCLEOTIDE SEQUENCE [LARGE SCALE GENOMIC DNA]</scope>
    <source>
        <strain evidence="4 5">Lake Benthic</strain>
    </source>
</reference>
<keyword evidence="5" id="KW-1185">Reference proteome</keyword>
<dbReference type="CDD" id="cd17071">
    <property type="entry name" value="DCX1_DCDC2_like"/>
    <property type="match status" value="1"/>
</dbReference>
<evidence type="ECO:0000256" key="1">
    <source>
        <dbReference type="ARBA" id="ARBA00022737"/>
    </source>
</evidence>
<keyword evidence="1" id="KW-0677">Repeat</keyword>
<feature type="domain" description="Doublecortin" evidence="3">
    <location>
        <begin position="15"/>
        <end position="98"/>
    </location>
</feature>
<dbReference type="GO" id="GO:0035556">
    <property type="term" value="P:intracellular signal transduction"/>
    <property type="evidence" value="ECO:0007669"/>
    <property type="project" value="InterPro"/>
</dbReference>
<reference evidence="4" key="2">
    <citation type="submission" date="2025-08" db="UniProtKB">
        <authorList>
            <consortium name="Ensembl"/>
        </authorList>
    </citation>
    <scope>IDENTIFICATION</scope>
</reference>
<dbReference type="SUPFAM" id="SSF89837">
    <property type="entry name" value="Doublecortin (DC)"/>
    <property type="match status" value="2"/>
</dbReference>
<dbReference type="Gene3D" id="3.10.20.230">
    <property type="entry name" value="Doublecortin domain"/>
    <property type="match status" value="2"/>
</dbReference>
<dbReference type="Pfam" id="PF03607">
    <property type="entry name" value="DCX"/>
    <property type="match status" value="2"/>
</dbReference>